<name>J3LU87_ORYBR</name>
<dbReference type="EnsemblPlants" id="OB03G46130.1">
    <property type="protein sequence ID" value="OB03G46130.1"/>
    <property type="gene ID" value="OB03G46130"/>
</dbReference>
<reference evidence="1" key="2">
    <citation type="submission" date="2013-04" db="UniProtKB">
        <authorList>
            <consortium name="EnsemblPlants"/>
        </authorList>
    </citation>
    <scope>IDENTIFICATION</scope>
</reference>
<proteinExistence type="predicted"/>
<dbReference type="Gramene" id="OB03G46130.1">
    <property type="protein sequence ID" value="OB03G46130.1"/>
    <property type="gene ID" value="OB03G46130"/>
</dbReference>
<accession>J3LU87</accession>
<dbReference type="AlphaFoldDB" id="J3LU87"/>
<reference evidence="1" key="1">
    <citation type="journal article" date="2013" name="Nat. Commun.">
        <title>Whole-genome sequencing of Oryza brachyantha reveals mechanisms underlying Oryza genome evolution.</title>
        <authorList>
            <person name="Chen J."/>
            <person name="Huang Q."/>
            <person name="Gao D."/>
            <person name="Wang J."/>
            <person name="Lang Y."/>
            <person name="Liu T."/>
            <person name="Li B."/>
            <person name="Bai Z."/>
            <person name="Luis Goicoechea J."/>
            <person name="Liang C."/>
            <person name="Chen C."/>
            <person name="Zhang W."/>
            <person name="Sun S."/>
            <person name="Liao Y."/>
            <person name="Zhang X."/>
            <person name="Yang L."/>
            <person name="Song C."/>
            <person name="Wang M."/>
            <person name="Shi J."/>
            <person name="Liu G."/>
            <person name="Liu J."/>
            <person name="Zhou H."/>
            <person name="Zhou W."/>
            <person name="Yu Q."/>
            <person name="An N."/>
            <person name="Chen Y."/>
            <person name="Cai Q."/>
            <person name="Wang B."/>
            <person name="Liu B."/>
            <person name="Min J."/>
            <person name="Huang Y."/>
            <person name="Wu H."/>
            <person name="Li Z."/>
            <person name="Zhang Y."/>
            <person name="Yin Y."/>
            <person name="Song W."/>
            <person name="Jiang J."/>
            <person name="Jackson S.A."/>
            <person name="Wing R.A."/>
            <person name="Wang J."/>
            <person name="Chen M."/>
        </authorList>
    </citation>
    <scope>NUCLEOTIDE SEQUENCE [LARGE SCALE GENOMIC DNA]</scope>
    <source>
        <strain evidence="1">cv. IRGC 101232</strain>
    </source>
</reference>
<dbReference type="Proteomes" id="UP000006038">
    <property type="component" value="Chromosome 3"/>
</dbReference>
<sequence length="131" mass="13983">MPERALHVKDTATDAPVATLPPALLLLLPQPCCSSAEAAKHLPALLGGLSELLAPLDQRAALDGVLLRHLDGAPDPEQQHLQPLQLLVRGRRRAQLPQHGGECPVSDLPDHRGGDGAHSLFCHLPPSRKLI</sequence>
<protein>
    <submittedName>
        <fullName evidence="1">Uncharacterized protein</fullName>
    </submittedName>
</protein>
<evidence type="ECO:0000313" key="1">
    <source>
        <dbReference type="EnsemblPlants" id="OB03G46130.1"/>
    </source>
</evidence>
<evidence type="ECO:0000313" key="2">
    <source>
        <dbReference type="Proteomes" id="UP000006038"/>
    </source>
</evidence>
<keyword evidence="2" id="KW-1185">Reference proteome</keyword>
<organism evidence="1">
    <name type="scientific">Oryza brachyantha</name>
    <name type="common">malo sina</name>
    <dbReference type="NCBI Taxonomy" id="4533"/>
    <lineage>
        <taxon>Eukaryota</taxon>
        <taxon>Viridiplantae</taxon>
        <taxon>Streptophyta</taxon>
        <taxon>Embryophyta</taxon>
        <taxon>Tracheophyta</taxon>
        <taxon>Spermatophyta</taxon>
        <taxon>Magnoliopsida</taxon>
        <taxon>Liliopsida</taxon>
        <taxon>Poales</taxon>
        <taxon>Poaceae</taxon>
        <taxon>BOP clade</taxon>
        <taxon>Oryzoideae</taxon>
        <taxon>Oryzeae</taxon>
        <taxon>Oryzinae</taxon>
        <taxon>Oryza</taxon>
    </lineage>
</organism>
<dbReference type="HOGENOM" id="CLU_1932958_0_0_1"/>